<dbReference type="EMBL" id="JAWWNJ010000136">
    <property type="protein sequence ID" value="KAK6984620.1"/>
    <property type="molecule type" value="Genomic_DNA"/>
</dbReference>
<sequence length="84" mass="10183">GQQLKYISWWPTPTAFWSSGLNTGWWNSNCERWFVKRLREMERMSVKLFTYAEWKNKIRFNTLSRKVGTKNEKLAEQYIVARTC</sequence>
<reference evidence="2 3" key="1">
    <citation type="journal article" date="2024" name="J Genomics">
        <title>Draft genome sequencing and assembly of Favolaschia claudopus CIRM-BRFM 2984 isolated from oak limbs.</title>
        <authorList>
            <person name="Navarro D."/>
            <person name="Drula E."/>
            <person name="Chaduli D."/>
            <person name="Cazenave R."/>
            <person name="Ahrendt S."/>
            <person name="Wang J."/>
            <person name="Lipzen A."/>
            <person name="Daum C."/>
            <person name="Barry K."/>
            <person name="Grigoriev I.V."/>
            <person name="Favel A."/>
            <person name="Rosso M.N."/>
            <person name="Martin F."/>
        </authorList>
    </citation>
    <scope>NUCLEOTIDE SEQUENCE [LARGE SCALE GENOMIC DNA]</scope>
    <source>
        <strain evidence="2 3">CIRM-BRFM 2984</strain>
    </source>
</reference>
<proteinExistence type="predicted"/>
<keyword evidence="3" id="KW-1185">Reference proteome</keyword>
<organism evidence="2 3">
    <name type="scientific">Favolaschia claudopus</name>
    <dbReference type="NCBI Taxonomy" id="2862362"/>
    <lineage>
        <taxon>Eukaryota</taxon>
        <taxon>Fungi</taxon>
        <taxon>Dikarya</taxon>
        <taxon>Basidiomycota</taxon>
        <taxon>Agaricomycotina</taxon>
        <taxon>Agaricomycetes</taxon>
        <taxon>Agaricomycetidae</taxon>
        <taxon>Agaricales</taxon>
        <taxon>Marasmiineae</taxon>
        <taxon>Mycenaceae</taxon>
        <taxon>Favolaschia</taxon>
    </lineage>
</organism>
<dbReference type="EMBL" id="JAWWNJ010000120">
    <property type="protein sequence ID" value="KAK6988737.1"/>
    <property type="molecule type" value="Genomic_DNA"/>
</dbReference>
<gene>
    <name evidence="2" type="ORF">R3P38DRAFT_2572843</name>
    <name evidence="1" type="ORF">R3P38DRAFT_2575702</name>
</gene>
<dbReference type="Proteomes" id="UP001362999">
    <property type="component" value="Unassembled WGS sequence"/>
</dbReference>
<accession>A0AAV9ZQX6</accession>
<evidence type="ECO:0000313" key="2">
    <source>
        <dbReference type="EMBL" id="KAK6988737.1"/>
    </source>
</evidence>
<name>A0AAV9ZQX6_9AGAR</name>
<feature type="non-terminal residue" evidence="2">
    <location>
        <position position="1"/>
    </location>
</feature>
<evidence type="ECO:0000313" key="3">
    <source>
        <dbReference type="Proteomes" id="UP001362999"/>
    </source>
</evidence>
<evidence type="ECO:0000313" key="1">
    <source>
        <dbReference type="EMBL" id="KAK6984620.1"/>
    </source>
</evidence>
<comment type="caution">
    <text evidence="2">The sequence shown here is derived from an EMBL/GenBank/DDBJ whole genome shotgun (WGS) entry which is preliminary data.</text>
</comment>
<protein>
    <submittedName>
        <fullName evidence="2">Uncharacterized protein</fullName>
    </submittedName>
</protein>
<dbReference type="AlphaFoldDB" id="A0AAV9ZQX6"/>